<keyword evidence="1" id="KW-0472">Membrane</keyword>
<gene>
    <name evidence="2" type="ORF">HDE68_001179</name>
</gene>
<protein>
    <submittedName>
        <fullName evidence="2">Uncharacterized membrane-anchored protein YitT (DUF2179 family)</fullName>
    </submittedName>
</protein>
<dbReference type="AlphaFoldDB" id="A0A7W8ZJN8"/>
<dbReference type="EMBL" id="JACHCE010000001">
    <property type="protein sequence ID" value="MBB5635294.1"/>
    <property type="molecule type" value="Genomic_DNA"/>
</dbReference>
<keyword evidence="1" id="KW-0812">Transmembrane</keyword>
<sequence>MKEFIAMIYEWFGYATDLGDHLRGMDTTCTPSLGPDLYFQVFITMLVLNLVLFIMMYILIDKFTTRFSYKSSWWITAIIGMLINFGIASSLPRTISMCDQLHIGSSDLMLYGIANAVWSLVFFALLTSFPFPRNFSTNCRLTTFWKP</sequence>
<dbReference type="RefSeq" id="WP_183879779.1">
    <property type="nucleotide sequence ID" value="NZ_JACHCD010000004.1"/>
</dbReference>
<accession>A0A7W8ZJN8</accession>
<keyword evidence="1" id="KW-1133">Transmembrane helix</keyword>
<dbReference type="Proteomes" id="UP000537204">
    <property type="component" value="Unassembled WGS sequence"/>
</dbReference>
<evidence type="ECO:0000313" key="2">
    <source>
        <dbReference type="EMBL" id="MBB5635294.1"/>
    </source>
</evidence>
<organism evidence="2 3">
    <name type="scientific">Pedobacter cryoconitis</name>
    <dbReference type="NCBI Taxonomy" id="188932"/>
    <lineage>
        <taxon>Bacteria</taxon>
        <taxon>Pseudomonadati</taxon>
        <taxon>Bacteroidota</taxon>
        <taxon>Sphingobacteriia</taxon>
        <taxon>Sphingobacteriales</taxon>
        <taxon>Sphingobacteriaceae</taxon>
        <taxon>Pedobacter</taxon>
    </lineage>
</organism>
<evidence type="ECO:0000313" key="3">
    <source>
        <dbReference type="Proteomes" id="UP000537204"/>
    </source>
</evidence>
<feature type="transmembrane region" description="Helical" evidence="1">
    <location>
        <begin position="108"/>
        <end position="131"/>
    </location>
</feature>
<proteinExistence type="predicted"/>
<comment type="caution">
    <text evidence="2">The sequence shown here is derived from an EMBL/GenBank/DDBJ whole genome shotgun (WGS) entry which is preliminary data.</text>
</comment>
<name>A0A7W8ZJN8_9SPHI</name>
<evidence type="ECO:0000256" key="1">
    <source>
        <dbReference type="SAM" id="Phobius"/>
    </source>
</evidence>
<feature type="transmembrane region" description="Helical" evidence="1">
    <location>
        <begin position="37"/>
        <end position="60"/>
    </location>
</feature>
<reference evidence="2 3" key="1">
    <citation type="submission" date="2020-08" db="EMBL/GenBank/DDBJ databases">
        <title>Genomic Encyclopedia of Type Strains, Phase IV (KMG-V): Genome sequencing to study the core and pangenomes of soil and plant-associated prokaryotes.</title>
        <authorList>
            <person name="Whitman W."/>
        </authorList>
    </citation>
    <scope>NUCLEOTIDE SEQUENCE [LARGE SCALE GENOMIC DNA]</scope>
    <source>
        <strain evidence="2 3">S3M1</strain>
    </source>
</reference>
<feature type="transmembrane region" description="Helical" evidence="1">
    <location>
        <begin position="72"/>
        <end position="88"/>
    </location>
</feature>